<proteinExistence type="inferred from homology"/>
<dbReference type="RefSeq" id="XP_025364692.1">
    <property type="nucleotide sequence ID" value="XM_025509579.1"/>
</dbReference>
<feature type="domain" description="Methyltransferase type 11" evidence="5">
    <location>
        <begin position="54"/>
        <end position="149"/>
    </location>
</feature>
<feature type="region of interest" description="Disordered" evidence="4">
    <location>
        <begin position="214"/>
        <end position="233"/>
    </location>
</feature>
<sequence>MTSQIDITTLNIYGKAGAESCDWTKYISGRQQYPARLYDTVFAYHRGDWKEVIDFGAGDCTTSAQLLKRFDHVEATDQAEEQLKLGQERLRKAGIGEDRLSIRVCEAGKHPGEAGSTDMVTASTCIHFFDVLAFMEDAARLLKPGGTLAVWTGGFAPYFVEAIDGKAKKSPLFDIFHGFMKAGIAPDMEQVSVFGGTEQPVTVAEALLSTPAFSSRHVPDQPRQHRRPCSTLQ</sequence>
<dbReference type="Pfam" id="PF08241">
    <property type="entry name" value="Methyltransf_11"/>
    <property type="match status" value="1"/>
</dbReference>
<evidence type="ECO:0000313" key="6">
    <source>
        <dbReference type="EMBL" id="PWN30080.1"/>
    </source>
</evidence>
<dbReference type="EMBL" id="KZ819662">
    <property type="protein sequence ID" value="PWN30080.1"/>
    <property type="molecule type" value="Genomic_DNA"/>
</dbReference>
<accession>A0A316UXP4</accession>
<evidence type="ECO:0000256" key="4">
    <source>
        <dbReference type="SAM" id="MobiDB-lite"/>
    </source>
</evidence>
<evidence type="ECO:0000313" key="7">
    <source>
        <dbReference type="Proteomes" id="UP000245884"/>
    </source>
</evidence>
<dbReference type="GeneID" id="37031402"/>
<reference evidence="6 7" key="1">
    <citation type="journal article" date="2018" name="Mol. Biol. Evol.">
        <title>Broad Genomic Sampling Reveals a Smut Pathogenic Ancestry of the Fungal Clade Ustilaginomycotina.</title>
        <authorList>
            <person name="Kijpornyongpan T."/>
            <person name="Mondo S.J."/>
            <person name="Barry K."/>
            <person name="Sandor L."/>
            <person name="Lee J."/>
            <person name="Lipzen A."/>
            <person name="Pangilinan J."/>
            <person name="LaButti K."/>
            <person name="Hainaut M."/>
            <person name="Henrissat B."/>
            <person name="Grigoriev I.V."/>
            <person name="Spatafora J.W."/>
            <person name="Aime M.C."/>
        </authorList>
    </citation>
    <scope>NUCLEOTIDE SEQUENCE [LARGE SCALE GENOMIC DNA]</scope>
    <source>
        <strain evidence="6 7">MCA 5214</strain>
    </source>
</reference>
<dbReference type="PANTHER" id="PTHR44942">
    <property type="entry name" value="METHYLTRANSF_11 DOMAIN-CONTAINING PROTEIN"/>
    <property type="match status" value="1"/>
</dbReference>
<evidence type="ECO:0000256" key="2">
    <source>
        <dbReference type="ARBA" id="ARBA00022603"/>
    </source>
</evidence>
<dbReference type="STRING" id="1569628.A0A316UXP4"/>
<evidence type="ECO:0000256" key="1">
    <source>
        <dbReference type="ARBA" id="ARBA00008361"/>
    </source>
</evidence>
<dbReference type="CDD" id="cd02440">
    <property type="entry name" value="AdoMet_MTases"/>
    <property type="match status" value="1"/>
</dbReference>
<dbReference type="AlphaFoldDB" id="A0A316UXP4"/>
<organism evidence="6 7">
    <name type="scientific">Jaminaea rosea</name>
    <dbReference type="NCBI Taxonomy" id="1569628"/>
    <lineage>
        <taxon>Eukaryota</taxon>
        <taxon>Fungi</taxon>
        <taxon>Dikarya</taxon>
        <taxon>Basidiomycota</taxon>
        <taxon>Ustilaginomycotina</taxon>
        <taxon>Exobasidiomycetes</taxon>
        <taxon>Microstromatales</taxon>
        <taxon>Microstromatales incertae sedis</taxon>
        <taxon>Jaminaea</taxon>
    </lineage>
</organism>
<name>A0A316UXP4_9BASI</name>
<evidence type="ECO:0000259" key="5">
    <source>
        <dbReference type="Pfam" id="PF08241"/>
    </source>
</evidence>
<dbReference type="SUPFAM" id="SSF53335">
    <property type="entry name" value="S-adenosyl-L-methionine-dependent methyltransferases"/>
    <property type="match status" value="1"/>
</dbReference>
<dbReference type="GO" id="GO:0008757">
    <property type="term" value="F:S-adenosylmethionine-dependent methyltransferase activity"/>
    <property type="evidence" value="ECO:0007669"/>
    <property type="project" value="InterPro"/>
</dbReference>
<gene>
    <name evidence="6" type="ORF">BDZ90DRAFT_4129</name>
</gene>
<dbReference type="InterPro" id="IPR029063">
    <property type="entry name" value="SAM-dependent_MTases_sf"/>
</dbReference>
<evidence type="ECO:0000256" key="3">
    <source>
        <dbReference type="ARBA" id="ARBA00022679"/>
    </source>
</evidence>
<comment type="similarity">
    <text evidence="1">Belongs to the methyltransferase superfamily.</text>
</comment>
<feature type="compositionally biased region" description="Basic residues" evidence="4">
    <location>
        <begin position="224"/>
        <end position="233"/>
    </location>
</feature>
<dbReference type="Gene3D" id="3.40.50.150">
    <property type="entry name" value="Vaccinia Virus protein VP39"/>
    <property type="match status" value="1"/>
</dbReference>
<keyword evidence="7" id="KW-1185">Reference proteome</keyword>
<dbReference type="PANTHER" id="PTHR44942:SF4">
    <property type="entry name" value="METHYLTRANSFERASE TYPE 11 DOMAIN-CONTAINING PROTEIN"/>
    <property type="match status" value="1"/>
</dbReference>
<dbReference type="InterPro" id="IPR051052">
    <property type="entry name" value="Diverse_substrate_MTase"/>
</dbReference>
<protein>
    <submittedName>
        <fullName evidence="6">S-adenosyl-L-methionine-dependent methyltransferase</fullName>
    </submittedName>
</protein>
<dbReference type="Proteomes" id="UP000245884">
    <property type="component" value="Unassembled WGS sequence"/>
</dbReference>
<dbReference type="InterPro" id="IPR013216">
    <property type="entry name" value="Methyltransf_11"/>
</dbReference>
<keyword evidence="2 6" id="KW-0489">Methyltransferase</keyword>
<dbReference type="GO" id="GO:0032259">
    <property type="term" value="P:methylation"/>
    <property type="evidence" value="ECO:0007669"/>
    <property type="project" value="UniProtKB-KW"/>
</dbReference>
<dbReference type="OrthoDB" id="10027013at2759"/>
<keyword evidence="3 6" id="KW-0808">Transferase</keyword>